<evidence type="ECO:0000256" key="1">
    <source>
        <dbReference type="SAM" id="SignalP"/>
    </source>
</evidence>
<dbReference type="InterPro" id="IPR052998">
    <property type="entry name" value="Hetero-Diels-Alderase-like"/>
</dbReference>
<reference evidence="2" key="1">
    <citation type="journal article" date="2020" name="BMC Genomics">
        <title>Correction to: Identification and distribution of gene clusters required for synthesis of sphingolipid metabolism inhibitors in diverse species of the filamentous fungus Fusarium.</title>
        <authorList>
            <person name="Kim H.S."/>
            <person name="Lohmar J.M."/>
            <person name="Busman M."/>
            <person name="Brown D.W."/>
            <person name="Naumann T.A."/>
            <person name="Divon H.H."/>
            <person name="Lysoe E."/>
            <person name="Uhlig S."/>
            <person name="Proctor R.H."/>
        </authorList>
    </citation>
    <scope>NUCLEOTIDE SEQUENCE</scope>
    <source>
        <strain evidence="2">NRRL 20472</strain>
    </source>
</reference>
<keyword evidence="3" id="KW-1185">Reference proteome</keyword>
<feature type="non-terminal residue" evidence="2">
    <location>
        <position position="128"/>
    </location>
</feature>
<name>A0A8H4WTZ9_9HYPO</name>
<dbReference type="PANTHER" id="PTHR42060">
    <property type="entry name" value="NHL REPEAT-CONTAINING PROTEIN-RELATED"/>
    <property type="match status" value="1"/>
</dbReference>
<dbReference type="OrthoDB" id="5233393at2759"/>
<protein>
    <submittedName>
        <fullName evidence="2">Uncharacterized protein</fullName>
    </submittedName>
</protein>
<feature type="signal peptide" evidence="1">
    <location>
        <begin position="1"/>
        <end position="19"/>
    </location>
</feature>
<dbReference type="EMBL" id="JABEXW010000989">
    <property type="protein sequence ID" value="KAF4949925.1"/>
    <property type="molecule type" value="Genomic_DNA"/>
</dbReference>
<organism evidence="2 3">
    <name type="scientific">Fusarium sarcochroum</name>
    <dbReference type="NCBI Taxonomy" id="1208366"/>
    <lineage>
        <taxon>Eukaryota</taxon>
        <taxon>Fungi</taxon>
        <taxon>Dikarya</taxon>
        <taxon>Ascomycota</taxon>
        <taxon>Pezizomycotina</taxon>
        <taxon>Sordariomycetes</taxon>
        <taxon>Hypocreomycetidae</taxon>
        <taxon>Hypocreales</taxon>
        <taxon>Nectriaceae</taxon>
        <taxon>Fusarium</taxon>
        <taxon>Fusarium lateritium species complex</taxon>
    </lineage>
</organism>
<reference evidence="2" key="2">
    <citation type="submission" date="2020-05" db="EMBL/GenBank/DDBJ databases">
        <authorList>
            <person name="Kim H.-S."/>
            <person name="Proctor R.H."/>
            <person name="Brown D.W."/>
        </authorList>
    </citation>
    <scope>NUCLEOTIDE SEQUENCE</scope>
    <source>
        <strain evidence="2">NRRL 20472</strain>
    </source>
</reference>
<evidence type="ECO:0000313" key="2">
    <source>
        <dbReference type="EMBL" id="KAF4949925.1"/>
    </source>
</evidence>
<keyword evidence="1" id="KW-0732">Signal</keyword>
<dbReference type="Proteomes" id="UP000622797">
    <property type="component" value="Unassembled WGS sequence"/>
</dbReference>
<evidence type="ECO:0000313" key="3">
    <source>
        <dbReference type="Proteomes" id="UP000622797"/>
    </source>
</evidence>
<gene>
    <name evidence="2" type="ORF">FSARC_13333</name>
</gene>
<feature type="chain" id="PRO_5034233573" evidence="1">
    <location>
        <begin position="20"/>
        <end position="128"/>
    </location>
</feature>
<dbReference type="Gene3D" id="2.120.10.30">
    <property type="entry name" value="TolB, C-terminal domain"/>
    <property type="match status" value="1"/>
</dbReference>
<proteinExistence type="predicted"/>
<accession>A0A8H4WTZ9</accession>
<dbReference type="InterPro" id="IPR011042">
    <property type="entry name" value="6-blade_b-propeller_TolB-like"/>
</dbReference>
<dbReference type="PANTHER" id="PTHR42060:SF1">
    <property type="entry name" value="NHL REPEAT-CONTAINING PROTEIN"/>
    <property type="match status" value="1"/>
</dbReference>
<comment type="caution">
    <text evidence="2">The sequence shown here is derived from an EMBL/GenBank/DDBJ whole genome shotgun (WGS) entry which is preliminary data.</text>
</comment>
<sequence length="128" mass="13469">MRYSTAATLASLLASSVLASPVYSSPPKAHEIVEIPNVWIENTAIRSNGNLLLNSIGDGKLYSLNPTQSPPTPQVIAQIDSVNSLFGITEVGKDVFAIAGGDFNEGLINNTMSVSLVKFAGNKPSVHT</sequence>
<dbReference type="AlphaFoldDB" id="A0A8H4WTZ9"/>